<evidence type="ECO:0000313" key="2">
    <source>
        <dbReference type="EMBL" id="JAP20182.1"/>
    </source>
</evidence>
<keyword evidence="1" id="KW-0812">Transmembrane</keyword>
<sequence>MFALLLFYLFFIPMMHYLLLFLPPSTSLSLPVFFSLEVLSWEICLMLLFIHLYSHLADLSTMQLPN</sequence>
<dbReference type="EMBL" id="GEDG01019151">
    <property type="protein sequence ID" value="JAP20182.1"/>
    <property type="molecule type" value="Transcribed_RNA"/>
</dbReference>
<keyword evidence="1" id="KW-0472">Membrane</keyword>
<name>A0A0V0HL25_SOLCH</name>
<reference evidence="2" key="1">
    <citation type="submission" date="2015-12" db="EMBL/GenBank/DDBJ databases">
        <title>Gene expression during late stages of embryo sac development: a critical building block for successful pollen-pistil interactions.</title>
        <authorList>
            <person name="Liu Y."/>
            <person name="Joly V."/>
            <person name="Sabar M."/>
            <person name="Matton D.P."/>
        </authorList>
    </citation>
    <scope>NUCLEOTIDE SEQUENCE</scope>
</reference>
<dbReference type="AlphaFoldDB" id="A0A0V0HL25"/>
<proteinExistence type="predicted"/>
<keyword evidence="1" id="KW-1133">Transmembrane helix</keyword>
<organism evidence="2">
    <name type="scientific">Solanum chacoense</name>
    <name type="common">Chaco potato</name>
    <dbReference type="NCBI Taxonomy" id="4108"/>
    <lineage>
        <taxon>Eukaryota</taxon>
        <taxon>Viridiplantae</taxon>
        <taxon>Streptophyta</taxon>
        <taxon>Embryophyta</taxon>
        <taxon>Tracheophyta</taxon>
        <taxon>Spermatophyta</taxon>
        <taxon>Magnoliopsida</taxon>
        <taxon>eudicotyledons</taxon>
        <taxon>Gunneridae</taxon>
        <taxon>Pentapetalae</taxon>
        <taxon>asterids</taxon>
        <taxon>lamiids</taxon>
        <taxon>Solanales</taxon>
        <taxon>Solanaceae</taxon>
        <taxon>Solanoideae</taxon>
        <taxon>Solaneae</taxon>
        <taxon>Solanum</taxon>
    </lineage>
</organism>
<accession>A0A0V0HL25</accession>
<protein>
    <submittedName>
        <fullName evidence="2">Putative ovule protein</fullName>
    </submittedName>
</protein>
<evidence type="ECO:0000256" key="1">
    <source>
        <dbReference type="SAM" id="Phobius"/>
    </source>
</evidence>
<feature type="transmembrane region" description="Helical" evidence="1">
    <location>
        <begin position="39"/>
        <end position="56"/>
    </location>
</feature>